<dbReference type="PANTHER" id="PTHR43859:SF4">
    <property type="entry name" value="BUTANOATE--COA LIGASE AAE1-RELATED"/>
    <property type="match status" value="1"/>
</dbReference>
<evidence type="ECO:0000259" key="6">
    <source>
        <dbReference type="Pfam" id="PF13193"/>
    </source>
</evidence>
<dbReference type="STRING" id="1453999.AW06_001991"/>
<dbReference type="SUPFAM" id="SSF56801">
    <property type="entry name" value="Acetyl-CoA synthetase-like"/>
    <property type="match status" value="1"/>
</dbReference>
<dbReference type="GO" id="GO:0004467">
    <property type="term" value="F:long-chain fatty acid-CoA ligase activity"/>
    <property type="evidence" value="ECO:0007669"/>
    <property type="project" value="UniProtKB-EC"/>
</dbReference>
<accession>A0A080M6E6</accession>
<gene>
    <name evidence="7" type="ORF">AW06_001991</name>
</gene>
<evidence type="ECO:0000256" key="2">
    <source>
        <dbReference type="ARBA" id="ARBA00022598"/>
    </source>
</evidence>
<dbReference type="NCBIfam" id="NF005426">
    <property type="entry name" value="PRK07008.1"/>
    <property type="match status" value="1"/>
</dbReference>
<proteinExistence type="inferred from homology"/>
<dbReference type="Gene3D" id="3.40.50.12780">
    <property type="entry name" value="N-terminal domain of ligase-like"/>
    <property type="match status" value="1"/>
</dbReference>
<dbReference type="Gene3D" id="3.30.300.30">
    <property type="match status" value="1"/>
</dbReference>
<evidence type="ECO:0000313" key="7">
    <source>
        <dbReference type="EMBL" id="KFB76872.1"/>
    </source>
</evidence>
<dbReference type="FunFam" id="3.30.300.30:FF:000008">
    <property type="entry name" value="2,3-dihydroxybenzoate-AMP ligase"/>
    <property type="match status" value="1"/>
</dbReference>
<dbReference type="Pfam" id="PF00501">
    <property type="entry name" value="AMP-binding"/>
    <property type="match status" value="1"/>
</dbReference>
<dbReference type="EC" id="6.2.1.3" evidence="7"/>
<reference evidence="7" key="1">
    <citation type="submission" date="2014-02" db="EMBL/GenBank/DDBJ databases">
        <title>Expanding our view of genomic diversity in Candidatus Accumulibacter clades.</title>
        <authorList>
            <person name="Skennerton C.T."/>
            <person name="Barr J.J."/>
            <person name="Slater F.R."/>
            <person name="Bond P.L."/>
            <person name="Tyson G.W."/>
        </authorList>
    </citation>
    <scope>NUCLEOTIDE SEQUENCE [LARGE SCALE GENOMIC DNA]</scope>
</reference>
<evidence type="ECO:0000313" key="8">
    <source>
        <dbReference type="Proteomes" id="UP000021315"/>
    </source>
</evidence>
<organism evidence="7 8">
    <name type="scientific">Candidatus Accumulibacter cognatus</name>
    <dbReference type="NCBI Taxonomy" id="2954383"/>
    <lineage>
        <taxon>Bacteria</taxon>
        <taxon>Pseudomonadati</taxon>
        <taxon>Pseudomonadota</taxon>
        <taxon>Betaproteobacteria</taxon>
        <taxon>Candidatus Accumulibacter</taxon>
    </lineage>
</organism>
<sequence length="546" mass="59978">MLRGLMQERPLLVSSLIEHAARCHPQAEIVSRTSEGPLHRCTYADICRRSRQVANALTALGVVPGERIATLAWNGYRHMELYYGVSGMGAVLHTINPRLFPEQIEYIVRHAEDQFLFFDLGFIPLVEKLAQAVPGVRGFVVMTDRAHLPVCDIPGLLCYEDLLGAASDAYDWPQFDEHTASSLCYTSGTTGNPKGVLYSHRSSVLHAWAACAVDGLAIGVAETLLLVVPMFHVNAWGMPYAGAMSGARLVMPGPALDGKSVYELLRDEQVTLALGVPTVWRMLLQHVDGAGLKPRDELCLRRVVIGGSSAPRAMTEAFANTFGAFVVHAWGMTEMSPVGTVCNLLPKHEDYTFEQRLDIQEKQGRAVYGVEMKIVDDQGERLPQDGQAAGHLLVRGPWITSGYYRDEGGGIVDADGFFDTGDVATIDLDGYLQITDRSKDVIKSGGEWISSIALENAAVAHPAVAEAAVIGAAHDKWQERPLLVVVRKPGEALTRETMLEFLQGRVANWWIPDDVAFVDELPHTATGKLHKLRLREMFKDYRLPSA</sequence>
<keyword evidence="3" id="KW-0276">Fatty acid metabolism</keyword>
<dbReference type="InterPro" id="IPR020845">
    <property type="entry name" value="AMP-binding_CS"/>
</dbReference>
<dbReference type="Pfam" id="PF13193">
    <property type="entry name" value="AMP-binding_C"/>
    <property type="match status" value="1"/>
</dbReference>
<comment type="caution">
    <text evidence="7">The sequence shown here is derived from an EMBL/GenBank/DDBJ whole genome shotgun (WGS) entry which is preliminary data.</text>
</comment>
<feature type="domain" description="AMP-dependent synthetase/ligase" evidence="5">
    <location>
        <begin position="18"/>
        <end position="404"/>
    </location>
</feature>
<evidence type="ECO:0000256" key="4">
    <source>
        <dbReference type="ARBA" id="ARBA00023098"/>
    </source>
</evidence>
<dbReference type="Proteomes" id="UP000021315">
    <property type="component" value="Unassembled WGS sequence"/>
</dbReference>
<dbReference type="InterPro" id="IPR042099">
    <property type="entry name" value="ANL_N_sf"/>
</dbReference>
<dbReference type="AlphaFoldDB" id="A0A080M6E6"/>
<dbReference type="InterPro" id="IPR045851">
    <property type="entry name" value="AMP-bd_C_sf"/>
</dbReference>
<keyword evidence="2 7" id="KW-0436">Ligase</keyword>
<comment type="similarity">
    <text evidence="1">Belongs to the ATP-dependent AMP-binding enzyme family.</text>
</comment>
<dbReference type="EMBL" id="JDST02000041">
    <property type="protein sequence ID" value="KFB76872.1"/>
    <property type="molecule type" value="Genomic_DNA"/>
</dbReference>
<keyword evidence="8" id="KW-1185">Reference proteome</keyword>
<dbReference type="NCBIfam" id="NF004674">
    <property type="entry name" value="PRK06018.1"/>
    <property type="match status" value="1"/>
</dbReference>
<evidence type="ECO:0000256" key="1">
    <source>
        <dbReference type="ARBA" id="ARBA00006432"/>
    </source>
</evidence>
<feature type="domain" description="AMP-binding enzyme C-terminal" evidence="6">
    <location>
        <begin position="454"/>
        <end position="528"/>
    </location>
</feature>
<keyword evidence="4" id="KW-0443">Lipid metabolism</keyword>
<dbReference type="NCBIfam" id="NF004837">
    <property type="entry name" value="PRK06187.1"/>
    <property type="match status" value="1"/>
</dbReference>
<evidence type="ECO:0000256" key="3">
    <source>
        <dbReference type="ARBA" id="ARBA00022832"/>
    </source>
</evidence>
<protein>
    <submittedName>
        <fullName evidence="7">Long-chain-fatty-acid--CoA ligase</fullName>
        <ecNumber evidence="7">6.2.1.3</ecNumber>
    </submittedName>
</protein>
<dbReference type="InterPro" id="IPR000873">
    <property type="entry name" value="AMP-dep_synth/lig_dom"/>
</dbReference>
<dbReference type="CDD" id="cd12119">
    <property type="entry name" value="ttLC_FACS_AlkK_like"/>
    <property type="match status" value="1"/>
</dbReference>
<dbReference type="PANTHER" id="PTHR43859">
    <property type="entry name" value="ACYL-ACTIVATING ENZYME"/>
    <property type="match status" value="1"/>
</dbReference>
<evidence type="ECO:0000259" key="5">
    <source>
        <dbReference type="Pfam" id="PF00501"/>
    </source>
</evidence>
<dbReference type="PROSITE" id="PS00455">
    <property type="entry name" value="AMP_BINDING"/>
    <property type="match status" value="1"/>
</dbReference>
<dbReference type="RefSeq" id="WP_034948635.1">
    <property type="nucleotide sequence ID" value="NZ_JDST02000041.1"/>
</dbReference>
<dbReference type="InterPro" id="IPR025110">
    <property type="entry name" value="AMP-bd_C"/>
</dbReference>
<name>A0A080M6E6_9PROT</name>